<dbReference type="InterPro" id="IPR045238">
    <property type="entry name" value="Tim23-like"/>
</dbReference>
<evidence type="ECO:0000313" key="8">
    <source>
        <dbReference type="Proteomes" id="UP000039865"/>
    </source>
</evidence>
<feature type="transmembrane region" description="Helical" evidence="6">
    <location>
        <begin position="177"/>
        <end position="196"/>
    </location>
</feature>
<dbReference type="EMBL" id="CCKQ01005871">
    <property type="protein sequence ID" value="CDW77143.1"/>
    <property type="molecule type" value="Genomic_DNA"/>
</dbReference>
<protein>
    <submittedName>
        <fullName evidence="7">Uncharacterized protein</fullName>
    </submittedName>
</protein>
<evidence type="ECO:0000256" key="4">
    <source>
        <dbReference type="ARBA" id="ARBA00023136"/>
    </source>
</evidence>
<evidence type="ECO:0000256" key="1">
    <source>
        <dbReference type="ARBA" id="ARBA00004141"/>
    </source>
</evidence>
<dbReference type="AlphaFoldDB" id="A0A078A4G0"/>
<dbReference type="GO" id="GO:0005744">
    <property type="term" value="C:TIM23 mitochondrial import inner membrane translocase complex"/>
    <property type="evidence" value="ECO:0007669"/>
    <property type="project" value="TreeGrafter"/>
</dbReference>
<keyword evidence="8" id="KW-1185">Reference proteome</keyword>
<reference evidence="7 8" key="1">
    <citation type="submission" date="2014-06" db="EMBL/GenBank/DDBJ databases">
        <authorList>
            <person name="Swart Estienne"/>
        </authorList>
    </citation>
    <scope>NUCLEOTIDE SEQUENCE [LARGE SCALE GENOMIC DNA]</scope>
    <source>
        <strain evidence="7 8">130c</strain>
    </source>
</reference>
<organism evidence="7 8">
    <name type="scientific">Stylonychia lemnae</name>
    <name type="common">Ciliate</name>
    <dbReference type="NCBI Taxonomy" id="5949"/>
    <lineage>
        <taxon>Eukaryota</taxon>
        <taxon>Sar</taxon>
        <taxon>Alveolata</taxon>
        <taxon>Ciliophora</taxon>
        <taxon>Intramacronucleata</taxon>
        <taxon>Spirotrichea</taxon>
        <taxon>Stichotrichia</taxon>
        <taxon>Sporadotrichida</taxon>
        <taxon>Oxytrichidae</taxon>
        <taxon>Stylonychinae</taxon>
        <taxon>Stylonychia</taxon>
    </lineage>
</organism>
<comment type="subcellular location">
    <subcellularLocation>
        <location evidence="1">Membrane</location>
        <topology evidence="1">Multi-pass membrane protein</topology>
    </subcellularLocation>
</comment>
<evidence type="ECO:0000256" key="5">
    <source>
        <dbReference type="SAM" id="MobiDB-lite"/>
    </source>
</evidence>
<proteinExistence type="predicted"/>
<dbReference type="InParanoid" id="A0A078A4G0"/>
<evidence type="ECO:0000256" key="2">
    <source>
        <dbReference type="ARBA" id="ARBA00022692"/>
    </source>
</evidence>
<name>A0A078A4G0_STYLE</name>
<dbReference type="Proteomes" id="UP000039865">
    <property type="component" value="Unassembled WGS sequence"/>
</dbReference>
<dbReference type="PANTHER" id="PTHR15371">
    <property type="entry name" value="TIM23"/>
    <property type="match status" value="1"/>
</dbReference>
<evidence type="ECO:0000256" key="6">
    <source>
        <dbReference type="SAM" id="Phobius"/>
    </source>
</evidence>
<dbReference type="GO" id="GO:0008320">
    <property type="term" value="F:protein transmembrane transporter activity"/>
    <property type="evidence" value="ECO:0007669"/>
    <property type="project" value="TreeGrafter"/>
</dbReference>
<feature type="transmembrane region" description="Helical" evidence="6">
    <location>
        <begin position="75"/>
        <end position="95"/>
    </location>
</feature>
<dbReference type="OrthoDB" id="159299at2759"/>
<sequence length="205" mass="22444">MQGSGRDDQRRQQQPQFGFGSGQGMGGIPAHMDDNEKIIISGHRTKQGRGQQLTQKDLVLNRDHSGMFAEKMASVIGPSYVFAFFIGAGVGLTQIPPPQARRTYRLLANNYLNNIGKTSSRYANHVGAAVFLYMLVGKSMNFVMQEELENVSEEARSAVFGAMTGAIYKCTRGFRPIIFASILGAACGSAYTYAWAKGNLRPSFM</sequence>
<dbReference type="PANTHER" id="PTHR15371:SF0">
    <property type="entry name" value="SD19278P"/>
    <property type="match status" value="1"/>
</dbReference>
<feature type="region of interest" description="Disordered" evidence="5">
    <location>
        <begin position="1"/>
        <end position="32"/>
    </location>
</feature>
<dbReference type="FunCoup" id="A0A078A4G0">
    <property type="interactions" value="11"/>
</dbReference>
<feature type="compositionally biased region" description="Basic and acidic residues" evidence="5">
    <location>
        <begin position="1"/>
        <end position="11"/>
    </location>
</feature>
<evidence type="ECO:0000256" key="3">
    <source>
        <dbReference type="ARBA" id="ARBA00022989"/>
    </source>
</evidence>
<dbReference type="GO" id="GO:0030150">
    <property type="term" value="P:protein import into mitochondrial matrix"/>
    <property type="evidence" value="ECO:0007669"/>
    <property type="project" value="TreeGrafter"/>
</dbReference>
<keyword evidence="4 6" id="KW-0472">Membrane</keyword>
<accession>A0A078A4G0</accession>
<keyword evidence="2 6" id="KW-0812">Transmembrane</keyword>
<dbReference type="Pfam" id="PF02466">
    <property type="entry name" value="Tim17"/>
    <property type="match status" value="1"/>
</dbReference>
<keyword evidence="3 6" id="KW-1133">Transmembrane helix</keyword>
<evidence type="ECO:0000313" key="7">
    <source>
        <dbReference type="EMBL" id="CDW77143.1"/>
    </source>
</evidence>
<gene>
    <name evidence="7" type="primary">Contig3502.g3742</name>
    <name evidence="7" type="ORF">STYLEM_6113</name>
</gene>